<gene>
    <name evidence="4" type="ORF">GCM10009717_04340</name>
</gene>
<dbReference type="PROSITE" id="PS51318">
    <property type="entry name" value="TAT"/>
    <property type="match status" value="1"/>
</dbReference>
<dbReference type="RefSeq" id="WP_246200952.1">
    <property type="nucleotide sequence ID" value="NZ_BAAAMK010000001.1"/>
</dbReference>
<dbReference type="InterPro" id="IPR006311">
    <property type="entry name" value="TAT_signal"/>
</dbReference>
<keyword evidence="5" id="KW-1185">Reference proteome</keyword>
<dbReference type="EMBL" id="BAAAMK010000001">
    <property type="protein sequence ID" value="GAA1941195.1"/>
    <property type="molecule type" value="Genomic_DNA"/>
</dbReference>
<dbReference type="InterPro" id="IPR036237">
    <property type="entry name" value="Xyl_isomerase-like_sf"/>
</dbReference>
<dbReference type="Proteomes" id="UP001499954">
    <property type="component" value="Unassembled WGS sequence"/>
</dbReference>
<evidence type="ECO:0000256" key="2">
    <source>
        <dbReference type="SAM" id="SignalP"/>
    </source>
</evidence>
<feature type="chain" id="PRO_5045986595" description="Xylose isomerase-like TIM barrel domain-containing protein" evidence="2">
    <location>
        <begin position="39"/>
        <end position="347"/>
    </location>
</feature>
<protein>
    <recommendedName>
        <fullName evidence="3">Xylose isomerase-like TIM barrel domain-containing protein</fullName>
    </recommendedName>
</protein>
<organism evidence="4 5">
    <name type="scientific">Agromyces allii</name>
    <dbReference type="NCBI Taxonomy" id="393607"/>
    <lineage>
        <taxon>Bacteria</taxon>
        <taxon>Bacillati</taxon>
        <taxon>Actinomycetota</taxon>
        <taxon>Actinomycetes</taxon>
        <taxon>Micrococcales</taxon>
        <taxon>Microbacteriaceae</taxon>
        <taxon>Agromyces</taxon>
    </lineage>
</organism>
<comment type="caution">
    <text evidence="4">The sequence shown here is derived from an EMBL/GenBank/DDBJ whole genome shotgun (WGS) entry which is preliminary data.</text>
</comment>
<sequence>MSHHTHGHPTVSAKPMSRRNLLQALAASSVAVGLGAFAAPTAASALAAPAALPAALPTASGGARLVPVNRIGIQLFTVRDKLSGAGSIGFRRLFEELSAIGYSEVEFAGYTQGGAGAITPAEIRQLLDDNGLRAVGSHTTLNPSNIDAQLAIANTLGMQFLGQGGAIASGRSDAAWVAASQTWNTMGEKAKAAGVKLYTHTHDGEWNWTTNADGSPTTRRPYDVMWDEFDPDLVAFEMDIYWAYVGRHKYPGFEPVEWLKRDPRRFPLVHLKDGKLNGASANGYDIIEFGAGDIPYAQILSELQRNRGQRYGMYEQDNAGSTAAGGNPVNSLGNADRSYDKIAALRG</sequence>
<accession>A0ABN2Q1A2</accession>
<evidence type="ECO:0000313" key="5">
    <source>
        <dbReference type="Proteomes" id="UP001499954"/>
    </source>
</evidence>
<feature type="domain" description="Xylose isomerase-like TIM barrel" evidence="3">
    <location>
        <begin position="94"/>
        <end position="306"/>
    </location>
</feature>
<keyword evidence="1" id="KW-0119">Carbohydrate metabolism</keyword>
<feature type="signal peptide" evidence="2">
    <location>
        <begin position="1"/>
        <end position="38"/>
    </location>
</feature>
<name>A0ABN2Q1A2_9MICO</name>
<dbReference type="SUPFAM" id="SSF51658">
    <property type="entry name" value="Xylose isomerase-like"/>
    <property type="match status" value="1"/>
</dbReference>
<dbReference type="InterPro" id="IPR050312">
    <property type="entry name" value="IolE/XylAMocC-like"/>
</dbReference>
<dbReference type="Pfam" id="PF01261">
    <property type="entry name" value="AP_endonuc_2"/>
    <property type="match status" value="1"/>
</dbReference>
<evidence type="ECO:0000259" key="3">
    <source>
        <dbReference type="Pfam" id="PF01261"/>
    </source>
</evidence>
<evidence type="ECO:0000256" key="1">
    <source>
        <dbReference type="ARBA" id="ARBA00023277"/>
    </source>
</evidence>
<evidence type="ECO:0000313" key="4">
    <source>
        <dbReference type="EMBL" id="GAA1941195.1"/>
    </source>
</evidence>
<dbReference type="PANTHER" id="PTHR12110:SF41">
    <property type="entry name" value="INOSOSE DEHYDRATASE"/>
    <property type="match status" value="1"/>
</dbReference>
<keyword evidence="2" id="KW-0732">Signal</keyword>
<dbReference type="Gene3D" id="3.20.20.150">
    <property type="entry name" value="Divalent-metal-dependent TIM barrel enzymes"/>
    <property type="match status" value="1"/>
</dbReference>
<dbReference type="PANTHER" id="PTHR12110">
    <property type="entry name" value="HYDROXYPYRUVATE ISOMERASE"/>
    <property type="match status" value="1"/>
</dbReference>
<dbReference type="InterPro" id="IPR013022">
    <property type="entry name" value="Xyl_isomerase-like_TIM-brl"/>
</dbReference>
<proteinExistence type="predicted"/>
<reference evidence="4 5" key="1">
    <citation type="journal article" date="2019" name="Int. J. Syst. Evol. Microbiol.">
        <title>The Global Catalogue of Microorganisms (GCM) 10K type strain sequencing project: providing services to taxonomists for standard genome sequencing and annotation.</title>
        <authorList>
            <consortium name="The Broad Institute Genomics Platform"/>
            <consortium name="The Broad Institute Genome Sequencing Center for Infectious Disease"/>
            <person name="Wu L."/>
            <person name="Ma J."/>
        </authorList>
    </citation>
    <scope>NUCLEOTIDE SEQUENCE [LARGE SCALE GENOMIC DNA]</scope>
    <source>
        <strain evidence="4 5">JCM 13584</strain>
    </source>
</reference>